<keyword evidence="3" id="KW-0698">rRNA processing</keyword>
<keyword evidence="1" id="KW-0963">Cytoplasm</keyword>
<evidence type="ECO:0000256" key="3">
    <source>
        <dbReference type="ARBA" id="ARBA00022552"/>
    </source>
</evidence>
<dbReference type="Proteomes" id="UP000198341">
    <property type="component" value="Chromosome 3"/>
</dbReference>
<dbReference type="InterPro" id="IPR011033">
    <property type="entry name" value="PRC_barrel-like_sf"/>
</dbReference>
<dbReference type="InterPro" id="IPR009000">
    <property type="entry name" value="Transl_B-barrel_sf"/>
</dbReference>
<dbReference type="OrthoDB" id="532420at2759"/>
<dbReference type="InterPro" id="IPR036976">
    <property type="entry name" value="RimM_N_sf"/>
</dbReference>
<dbReference type="SUPFAM" id="SSF50447">
    <property type="entry name" value="Translation proteins"/>
    <property type="match status" value="1"/>
</dbReference>
<sequence length="348" mass="38880">MQNFGLKTSLFAFAATPARSWHSALHTNPQSAHDTMMQSFAVCFRPMCEQRAHSNRFASSSSFSSPPPPTLKTTTTIQTTRNGRRKKQTRERTLLMNSLGTSSEDIKETMAEEISQKINEEIADARGALIQVGAVVAAHGLKGEVRVLPLTDFIEERFMNPGVELYVENVAQGRSSKNDGYDRPIAEGKFMRIANGRWVTSKGRTEPIVKFKGCSDRTTAEAMIGRRIYIGAESRAEIEEEDAFYCQDLEGLTVIMHEGEREVVGVVEDIYRGAGEKDLMKVLMQPEMETKTNKNGEVEIDVVEYYVYIPFVKDIVPVVDVDQGLIEITPPPGLLDLKQKVGKKKNKI</sequence>
<keyword evidence="9" id="KW-1185">Reference proteome</keyword>
<dbReference type="InterPro" id="IPR002676">
    <property type="entry name" value="RimM_N"/>
</dbReference>
<dbReference type="GO" id="GO:0043022">
    <property type="term" value="F:ribosome binding"/>
    <property type="evidence" value="ECO:0007669"/>
    <property type="project" value="InterPro"/>
</dbReference>
<feature type="domain" description="RimM N-terminal" evidence="6">
    <location>
        <begin position="131"/>
        <end position="231"/>
    </location>
</feature>
<dbReference type="AlphaFoldDB" id="K8ESN0"/>
<name>K8ESN0_9CHLO</name>
<dbReference type="InterPro" id="IPR011961">
    <property type="entry name" value="RimM"/>
</dbReference>
<dbReference type="eggNOG" id="KOG2388">
    <property type="taxonomic scope" value="Eukaryota"/>
</dbReference>
<proteinExistence type="inferred from homology"/>
<dbReference type="Gene3D" id="2.40.30.60">
    <property type="entry name" value="RimM"/>
    <property type="match status" value="1"/>
</dbReference>
<dbReference type="GeneID" id="19016990"/>
<dbReference type="Pfam" id="PF01782">
    <property type="entry name" value="RimM"/>
    <property type="match status" value="1"/>
</dbReference>
<dbReference type="KEGG" id="bpg:Bathy03g04530"/>
<keyword evidence="2" id="KW-0690">Ribosome biogenesis</keyword>
<accession>K8ESN0</accession>
<dbReference type="EMBL" id="FO082276">
    <property type="protein sequence ID" value="CCO15405.1"/>
    <property type="molecule type" value="Genomic_DNA"/>
</dbReference>
<dbReference type="PANTHER" id="PTHR33692">
    <property type="entry name" value="RIBOSOME MATURATION FACTOR RIMM"/>
    <property type="match status" value="1"/>
</dbReference>
<evidence type="ECO:0000256" key="1">
    <source>
        <dbReference type="ARBA" id="ARBA00022490"/>
    </source>
</evidence>
<gene>
    <name evidence="8" type="ORF">Bathy03g04530</name>
</gene>
<organism evidence="8 9">
    <name type="scientific">Bathycoccus prasinos</name>
    <dbReference type="NCBI Taxonomy" id="41875"/>
    <lineage>
        <taxon>Eukaryota</taxon>
        <taxon>Viridiplantae</taxon>
        <taxon>Chlorophyta</taxon>
        <taxon>Mamiellophyceae</taxon>
        <taxon>Mamiellales</taxon>
        <taxon>Bathycoccaceae</taxon>
        <taxon>Bathycoccus</taxon>
    </lineage>
</organism>
<dbReference type="GO" id="GO:0005840">
    <property type="term" value="C:ribosome"/>
    <property type="evidence" value="ECO:0007669"/>
    <property type="project" value="InterPro"/>
</dbReference>
<reference evidence="8 9" key="1">
    <citation type="submission" date="2011-10" db="EMBL/GenBank/DDBJ databases">
        <authorList>
            <person name="Genoscope - CEA"/>
        </authorList>
    </citation>
    <scope>NUCLEOTIDE SEQUENCE [LARGE SCALE GENOMIC DNA]</scope>
    <source>
        <strain evidence="8 9">RCC 1105</strain>
    </source>
</reference>
<keyword evidence="4" id="KW-0143">Chaperone</keyword>
<evidence type="ECO:0000259" key="6">
    <source>
        <dbReference type="Pfam" id="PF01782"/>
    </source>
</evidence>
<dbReference type="NCBIfam" id="TIGR02273">
    <property type="entry name" value="16S_RimM"/>
    <property type="match status" value="1"/>
</dbReference>
<dbReference type="Gene3D" id="2.30.30.240">
    <property type="entry name" value="PRC-barrel domain"/>
    <property type="match status" value="1"/>
</dbReference>
<evidence type="ECO:0000313" key="8">
    <source>
        <dbReference type="EMBL" id="CCO15405.1"/>
    </source>
</evidence>
<dbReference type="RefSeq" id="XP_007513968.1">
    <property type="nucleotide sequence ID" value="XM_007513906.1"/>
</dbReference>
<evidence type="ECO:0000259" key="7">
    <source>
        <dbReference type="Pfam" id="PF24986"/>
    </source>
</evidence>
<evidence type="ECO:0000256" key="5">
    <source>
        <dbReference type="SAM" id="MobiDB-lite"/>
    </source>
</evidence>
<evidence type="ECO:0000256" key="4">
    <source>
        <dbReference type="ARBA" id="ARBA00023186"/>
    </source>
</evidence>
<dbReference type="GO" id="GO:0006364">
    <property type="term" value="P:rRNA processing"/>
    <property type="evidence" value="ECO:0007669"/>
    <property type="project" value="UniProtKB-KW"/>
</dbReference>
<dbReference type="SUPFAM" id="SSF50346">
    <property type="entry name" value="PRC-barrel domain"/>
    <property type="match status" value="1"/>
</dbReference>
<evidence type="ECO:0000256" key="2">
    <source>
        <dbReference type="ARBA" id="ARBA00022517"/>
    </source>
</evidence>
<feature type="compositionally biased region" description="Low complexity" evidence="5">
    <location>
        <begin position="71"/>
        <end position="80"/>
    </location>
</feature>
<dbReference type="PANTHER" id="PTHR33692:SF1">
    <property type="entry name" value="RIBOSOME MATURATION FACTOR RIMM"/>
    <property type="match status" value="1"/>
</dbReference>
<dbReference type="HAMAP" id="MF_00014">
    <property type="entry name" value="Ribosome_mat_RimM"/>
    <property type="match status" value="1"/>
</dbReference>
<feature type="domain" description="Ribosome maturation factor RimM PRC barrel" evidence="7">
    <location>
        <begin position="247"/>
        <end position="334"/>
    </location>
</feature>
<protein>
    <submittedName>
        <fullName evidence="8">Uncharacterized protein</fullName>
    </submittedName>
</protein>
<feature type="region of interest" description="Disordered" evidence="5">
    <location>
        <begin position="57"/>
        <end position="89"/>
    </location>
</feature>
<dbReference type="STRING" id="41875.K8ESN0"/>
<dbReference type="InterPro" id="IPR056792">
    <property type="entry name" value="PRC_RimM"/>
</dbReference>
<evidence type="ECO:0000313" key="9">
    <source>
        <dbReference type="Proteomes" id="UP000198341"/>
    </source>
</evidence>
<dbReference type="Pfam" id="PF24986">
    <property type="entry name" value="PRC_RimM"/>
    <property type="match status" value="1"/>
</dbReference>